<dbReference type="STRING" id="216938.SHELI_v1c07500"/>
<dbReference type="EMBL" id="CP017015">
    <property type="protein sequence ID" value="AOG60699.1"/>
    <property type="molecule type" value="Genomic_DNA"/>
</dbReference>
<dbReference type="SUPFAM" id="SSF52777">
    <property type="entry name" value="CoA-dependent acyltransferases"/>
    <property type="match status" value="1"/>
</dbReference>
<organism evidence="4 5">
    <name type="scientific">Spiroplasma helicoides</name>
    <dbReference type="NCBI Taxonomy" id="216938"/>
    <lineage>
        <taxon>Bacteria</taxon>
        <taxon>Bacillati</taxon>
        <taxon>Mycoplasmatota</taxon>
        <taxon>Mollicutes</taxon>
        <taxon>Entomoplasmatales</taxon>
        <taxon>Spiroplasmataceae</taxon>
        <taxon>Spiroplasma</taxon>
    </lineage>
</organism>
<dbReference type="OrthoDB" id="387237at2"/>
<dbReference type="Pfam" id="PF00364">
    <property type="entry name" value="Biotin_lipoyl"/>
    <property type="match status" value="1"/>
</dbReference>
<accession>A0A1B3SL93</accession>
<feature type="region of interest" description="Disordered" evidence="2">
    <location>
        <begin position="337"/>
        <end position="372"/>
    </location>
</feature>
<dbReference type="RefSeq" id="WP_069116828.1">
    <property type="nucleotide sequence ID" value="NZ_CP017015.1"/>
</dbReference>
<feature type="compositionally biased region" description="Basic and acidic residues" evidence="2">
    <location>
        <begin position="339"/>
        <end position="372"/>
    </location>
</feature>
<dbReference type="InterPro" id="IPR011053">
    <property type="entry name" value="Single_hybrid_motif"/>
</dbReference>
<dbReference type="InterPro" id="IPR000089">
    <property type="entry name" value="Biotin_lipoyl"/>
</dbReference>
<gene>
    <name evidence="4" type="ORF">SHELI_v1c07500</name>
</gene>
<evidence type="ECO:0000313" key="4">
    <source>
        <dbReference type="EMBL" id="AOG60699.1"/>
    </source>
</evidence>
<feature type="domain" description="Lipoyl-binding" evidence="3">
    <location>
        <begin position="14"/>
        <end position="72"/>
    </location>
</feature>
<evidence type="ECO:0000256" key="2">
    <source>
        <dbReference type="SAM" id="MobiDB-lite"/>
    </source>
</evidence>
<dbReference type="SUPFAM" id="SSF51230">
    <property type="entry name" value="Single hybrid motif"/>
    <property type="match status" value="1"/>
</dbReference>
<dbReference type="Proteomes" id="UP000094378">
    <property type="component" value="Chromosome"/>
</dbReference>
<sequence>MEKVKFKNSRKYKGIVESVLVSDGQPVKAGDLLAKVSTQVEKFEIKSPINGYIRNIYIIESLIVSHGDTLFDVINWRELDVLLRKPSEMNDTLKEGLENFNVIENLNRTETIEVDSEINNTYDLEELNSLEIESEDTTNDFEFNKESTIDEYINNEKELAHNNENKNDGDFEIKEDIETESSEVKDIDDEPIVIDEISIKETIIEDDESTKTFDFNDKKPFSIGEENNNKKISYEDNFSSINNNVVDAQGITKELDNLNSINFESFENSEKEYFLEKTIDTNEDTNFINKSPVLNKIDIEEALKHESQEPIVENSRSINVIEEKILKENNELKLANSELNEKSEKSIAHDEKSLNDAEKPEEQNKNYDFDRLSQKNDQSLIEEFNFEDLEQIDKKVEKVFAERPQFKEENHIKILEQQGSKLREDKDLLPNEFKKKHEEHHIDGKLKHTIEEMKRDIYKANKQVLYLKEKIRSPLFSMGKNQAVSEIHTQRKKINDLEIEIRNLNNLLQSSSTNLNNERVSINNSSRNVSVLNFEVDITGLLNLYALMEKSFSLKGIEFNLSSFYIKALRVVLDEFKELNLDGLKMISLGKKFKKLFEYKDISINKDDSILEISKRIIHSPFGQKTQKVVLLDLSDYNILSSNLQLANSSVISLAIGDVHSKVKGEMILSSYVNVTLSFDNNFIDLNKATLLVQEFNKIITNPGLLI</sequence>
<name>A0A1B3SL93_9MOLU</name>
<dbReference type="Gene3D" id="2.40.50.100">
    <property type="match status" value="1"/>
</dbReference>
<evidence type="ECO:0000259" key="3">
    <source>
        <dbReference type="Pfam" id="PF00364"/>
    </source>
</evidence>
<reference evidence="4 5" key="1">
    <citation type="submission" date="2016-08" db="EMBL/GenBank/DDBJ databases">
        <title>Complete genome sequence of Spiroplasma helicoides TABS-2 (DSM 22551).</title>
        <authorList>
            <person name="Shen W.-Y."/>
            <person name="Lo W.-S."/>
            <person name="Lai Y.-C."/>
            <person name="Kuo C.-H."/>
        </authorList>
    </citation>
    <scope>NUCLEOTIDE SEQUENCE [LARGE SCALE GENOMIC DNA]</scope>
    <source>
        <strain evidence="4 5">TABS-2</strain>
    </source>
</reference>
<keyword evidence="5" id="KW-1185">Reference proteome</keyword>
<dbReference type="AlphaFoldDB" id="A0A1B3SL93"/>
<evidence type="ECO:0000256" key="1">
    <source>
        <dbReference type="SAM" id="Coils"/>
    </source>
</evidence>
<proteinExistence type="predicted"/>
<keyword evidence="1" id="KW-0175">Coiled coil</keyword>
<evidence type="ECO:0000313" key="5">
    <source>
        <dbReference type="Proteomes" id="UP000094378"/>
    </source>
</evidence>
<protein>
    <recommendedName>
        <fullName evidence="3">Lipoyl-binding domain-containing protein</fullName>
    </recommendedName>
</protein>
<feature type="coiled-coil region" evidence="1">
    <location>
        <begin position="480"/>
        <end position="514"/>
    </location>
</feature>
<dbReference type="KEGG" id="shj:SHELI_v1c07500"/>